<name>A0A3R8S9P0_9BURK</name>
<reference evidence="3 4" key="1">
    <citation type="submission" date="2018-12" db="EMBL/GenBank/DDBJ databases">
        <title>The whole draft genome of Aquabacterium sp. SJQ9.</title>
        <authorList>
            <person name="Sun L."/>
            <person name="Gao X."/>
            <person name="Chen W."/>
            <person name="Huang K."/>
        </authorList>
    </citation>
    <scope>NUCLEOTIDE SEQUENCE [LARGE SCALE GENOMIC DNA]</scope>
    <source>
        <strain evidence="3 4">SJQ9</strain>
    </source>
</reference>
<dbReference type="EMBL" id="RSED01000006">
    <property type="protein sequence ID" value="RRS04709.1"/>
    <property type="molecule type" value="Genomic_DNA"/>
</dbReference>
<dbReference type="Pfam" id="PF00144">
    <property type="entry name" value="Beta-lactamase"/>
    <property type="match status" value="1"/>
</dbReference>
<dbReference type="InterPro" id="IPR001466">
    <property type="entry name" value="Beta-lactam-related"/>
</dbReference>
<evidence type="ECO:0000313" key="4">
    <source>
        <dbReference type="Proteomes" id="UP000269265"/>
    </source>
</evidence>
<organism evidence="3 4">
    <name type="scientific">Aquabacterium soli</name>
    <dbReference type="NCBI Taxonomy" id="2493092"/>
    <lineage>
        <taxon>Bacteria</taxon>
        <taxon>Pseudomonadati</taxon>
        <taxon>Pseudomonadota</taxon>
        <taxon>Betaproteobacteria</taxon>
        <taxon>Burkholderiales</taxon>
        <taxon>Aquabacterium</taxon>
    </lineage>
</organism>
<keyword evidence="3" id="KW-0378">Hydrolase</keyword>
<protein>
    <submittedName>
        <fullName evidence="3">Class C beta-lactamase-related serine hydrolase</fullName>
    </submittedName>
</protein>
<comment type="caution">
    <text evidence="3">The sequence shown here is derived from an EMBL/GenBank/DDBJ whole genome shotgun (WGS) entry which is preliminary data.</text>
</comment>
<dbReference type="InterPro" id="IPR050789">
    <property type="entry name" value="Diverse_Enzym_Activities"/>
</dbReference>
<dbReference type="Gene3D" id="3.40.710.10">
    <property type="entry name" value="DD-peptidase/beta-lactamase superfamily"/>
    <property type="match status" value="1"/>
</dbReference>
<dbReference type="SUPFAM" id="SSF56601">
    <property type="entry name" value="beta-lactamase/transpeptidase-like"/>
    <property type="match status" value="1"/>
</dbReference>
<dbReference type="GO" id="GO:0016787">
    <property type="term" value="F:hydrolase activity"/>
    <property type="evidence" value="ECO:0007669"/>
    <property type="project" value="UniProtKB-KW"/>
</dbReference>
<feature type="region of interest" description="Disordered" evidence="1">
    <location>
        <begin position="1"/>
        <end position="20"/>
    </location>
</feature>
<evidence type="ECO:0000256" key="1">
    <source>
        <dbReference type="SAM" id="MobiDB-lite"/>
    </source>
</evidence>
<dbReference type="Proteomes" id="UP000269265">
    <property type="component" value="Unassembled WGS sequence"/>
</dbReference>
<accession>A0A3R8S9P0</accession>
<dbReference type="InterPro" id="IPR012338">
    <property type="entry name" value="Beta-lactam/transpept-like"/>
</dbReference>
<gene>
    <name evidence="3" type="ORF">EIP75_09845</name>
</gene>
<dbReference type="AlphaFoldDB" id="A0A3R8S9P0"/>
<evidence type="ECO:0000259" key="2">
    <source>
        <dbReference type="Pfam" id="PF00144"/>
    </source>
</evidence>
<feature type="domain" description="Beta-lactamase-related" evidence="2">
    <location>
        <begin position="197"/>
        <end position="478"/>
    </location>
</feature>
<evidence type="ECO:0000313" key="3">
    <source>
        <dbReference type="EMBL" id="RRS04709.1"/>
    </source>
</evidence>
<proteinExistence type="predicted"/>
<sequence>MRRGTRFAPRQHGEPRMNTPLPRPASLRLLALACALGAWFCSARADLIDDLPAGTGYAAWELCTRTQQSGDNYLRVRWSYTVPKVQPLPYVWDVDYYPGLKVDVRSFVPFITNKRSAIYRKGLGCTLIPPGATEAAVRAQPFKAVSLGTPSGQAWPVGEGPVQSYLNSPALAQLLARHGDRIFTDTATKAGEKQNPLAFLVARDGRLVYERYAKGYDRNQPQLGWSMTKSLTGLIAGLMATDGRLSLDAPVGLPQWSAGAKAGITWRQLLNMSPGLAWSEGYAGASDATQMLFSQPDQGAWAAERTLTSPPGTVFTYSTGFPNIAMLRMKQLLGGTHQALHDYYQQRLFTPLGIRNGIVEPDATGTPVGGARGVLRPVDWLRLGQLVAQGGHWNGQTLIAPEVMQFLVAASPASAEYGGYIWRQPATEIPEALRARLPADLVWFAGHMGQFTVIVPSRNLVVLRMGVSFEKDDARRRVFEAVADLVEQP</sequence>
<dbReference type="PANTHER" id="PTHR43283">
    <property type="entry name" value="BETA-LACTAMASE-RELATED"/>
    <property type="match status" value="1"/>
</dbReference>
<keyword evidence="4" id="KW-1185">Reference proteome</keyword>
<dbReference type="PANTHER" id="PTHR43283:SF7">
    <property type="entry name" value="BETA-LACTAMASE-RELATED DOMAIN-CONTAINING PROTEIN"/>
    <property type="match status" value="1"/>
</dbReference>